<dbReference type="InterPro" id="IPR027417">
    <property type="entry name" value="P-loop_NTPase"/>
</dbReference>
<dbReference type="SUPFAM" id="SSF52540">
    <property type="entry name" value="P-loop containing nucleoside triphosphate hydrolases"/>
    <property type="match status" value="1"/>
</dbReference>
<evidence type="ECO:0000256" key="5">
    <source>
        <dbReference type="ARBA" id="ARBA00022989"/>
    </source>
</evidence>
<evidence type="ECO:0000313" key="9">
    <source>
        <dbReference type="EMBL" id="SFO26187.1"/>
    </source>
</evidence>
<dbReference type="GO" id="GO:0005886">
    <property type="term" value="C:plasma membrane"/>
    <property type="evidence" value="ECO:0007669"/>
    <property type="project" value="UniProtKB-SubCell"/>
</dbReference>
<dbReference type="CDD" id="cd01127">
    <property type="entry name" value="TrwB_TraG_TraD_VirD4"/>
    <property type="match status" value="1"/>
</dbReference>
<dbReference type="PANTHER" id="PTHR37937:SF1">
    <property type="entry name" value="CONJUGATIVE TRANSFER: DNA TRANSPORT"/>
    <property type="match status" value="1"/>
</dbReference>
<evidence type="ECO:0000256" key="1">
    <source>
        <dbReference type="ARBA" id="ARBA00004651"/>
    </source>
</evidence>
<accession>A0A1I5FR11</accession>
<feature type="transmembrane region" description="Helical" evidence="8">
    <location>
        <begin position="7"/>
        <end position="31"/>
    </location>
</feature>
<keyword evidence="3" id="KW-1003">Cell membrane</keyword>
<feature type="region of interest" description="Disordered" evidence="7">
    <location>
        <begin position="550"/>
        <end position="663"/>
    </location>
</feature>
<dbReference type="Gene3D" id="3.40.50.300">
    <property type="entry name" value="P-loop containing nucleotide triphosphate hydrolases"/>
    <property type="match status" value="1"/>
</dbReference>
<feature type="compositionally biased region" description="Basic and acidic residues" evidence="7">
    <location>
        <begin position="622"/>
        <end position="631"/>
    </location>
</feature>
<feature type="transmembrane region" description="Helical" evidence="8">
    <location>
        <begin position="345"/>
        <end position="367"/>
    </location>
</feature>
<evidence type="ECO:0000256" key="8">
    <source>
        <dbReference type="SAM" id="Phobius"/>
    </source>
</evidence>
<dbReference type="STRING" id="1005928.SAMN04487859_12152"/>
<name>A0A1I5FR11_9RHOB</name>
<evidence type="ECO:0000256" key="4">
    <source>
        <dbReference type="ARBA" id="ARBA00022692"/>
    </source>
</evidence>
<keyword evidence="6 8" id="KW-0472">Membrane</keyword>
<sequence length="722" mass="79383">MDKGKIAAGIFLLTAVFVAIGYVVATAFLTFRDYGMNAELDFIWLAENYTGLQRFRPDDFRLVNLIVGGFGVTGLLLSAVLSGNALTKFGRTQWQRAQHMRKNGFFSKPGTGFIIGKLGKPKGNGKLISSKVFPHALIVAPTGRGKTTGFVIPNLLTFKGSAVVLDVKGENFEATARHRAAEGDKVYRFAPTDWHDRRSHRYNPLLRIAELEDPDRQQMELQLLASLFLQADSDRVQGLLKGGIDLFVAAGLLAFERERPTLGEIYRITASGGNKQKEFMMRRDEIQNRAGKLIFERMASTNNDTLTSYVSLLMTSGLDQWSNPAIDKATQVSDFDFRTIRKKPFSVFLVVSPNMVKPMAALIRLFFSDLISSMQDKEPGPDEPWPVMIMLDEFNRLGKMPIVTDSIETLRSYKGHLAIVTQTIPALDEIYGENTRRALQGNAGVKLYLTPSDEKTVEELSKAVGKTTKRVVTRSRSIGKNPFEGRSMSERTEEVSLLPEDEARRLPLDDIIIVVDAQMPIRAKRIKYYDDPFFKGIHSAQKGELPFPETSLDKVSLSEQAKATGPAPEASPAVKETDRPATPMDKPVKGQEPRPESQPASPMERPVKGQDPMPEGGAGADVSEKAEREAPKAVSVGAASHIPSKGTLPTSGRKRAKAVVQATRDFDDRQSQLDLAVQQSLNLEAPTASDIAAIEDTDKALAAIEAEFENEGQGGVKVTAAE</sequence>
<evidence type="ECO:0000256" key="6">
    <source>
        <dbReference type="ARBA" id="ARBA00023136"/>
    </source>
</evidence>
<evidence type="ECO:0000256" key="7">
    <source>
        <dbReference type="SAM" id="MobiDB-lite"/>
    </source>
</evidence>
<protein>
    <submittedName>
        <fullName evidence="9">Type IV secretion system protein VirD4</fullName>
    </submittedName>
</protein>
<evidence type="ECO:0000256" key="2">
    <source>
        <dbReference type="ARBA" id="ARBA00008806"/>
    </source>
</evidence>
<evidence type="ECO:0000256" key="3">
    <source>
        <dbReference type="ARBA" id="ARBA00022475"/>
    </source>
</evidence>
<dbReference type="AlphaFoldDB" id="A0A1I5FR11"/>
<dbReference type="InterPro" id="IPR051539">
    <property type="entry name" value="T4SS-coupling_protein"/>
</dbReference>
<reference evidence="10" key="1">
    <citation type="submission" date="2016-10" db="EMBL/GenBank/DDBJ databases">
        <authorList>
            <person name="Varghese N."/>
            <person name="Submissions S."/>
        </authorList>
    </citation>
    <scope>NUCLEOTIDE SEQUENCE [LARGE SCALE GENOMIC DNA]</scope>
    <source>
        <strain evidence="10">DSM 28463</strain>
    </source>
</reference>
<proteinExistence type="inferred from homology"/>
<dbReference type="Proteomes" id="UP000198599">
    <property type="component" value="Unassembled WGS sequence"/>
</dbReference>
<dbReference type="RefSeq" id="WP_092841505.1">
    <property type="nucleotide sequence ID" value="NZ_FOVP01000021.1"/>
</dbReference>
<keyword evidence="4 8" id="KW-0812">Transmembrane</keyword>
<organism evidence="9 10">
    <name type="scientific">Roseovarius lutimaris</name>
    <dbReference type="NCBI Taxonomy" id="1005928"/>
    <lineage>
        <taxon>Bacteria</taxon>
        <taxon>Pseudomonadati</taxon>
        <taxon>Pseudomonadota</taxon>
        <taxon>Alphaproteobacteria</taxon>
        <taxon>Rhodobacterales</taxon>
        <taxon>Roseobacteraceae</taxon>
        <taxon>Roseovarius</taxon>
    </lineage>
</organism>
<feature type="transmembrane region" description="Helical" evidence="8">
    <location>
        <begin position="62"/>
        <end position="86"/>
    </location>
</feature>
<keyword evidence="5 8" id="KW-1133">Transmembrane helix</keyword>
<comment type="subcellular location">
    <subcellularLocation>
        <location evidence="1">Cell membrane</location>
        <topology evidence="1">Multi-pass membrane protein</topology>
    </subcellularLocation>
</comment>
<dbReference type="OrthoDB" id="9759295at2"/>
<gene>
    <name evidence="9" type="ORF">SAMN04487859_12152</name>
</gene>
<dbReference type="InterPro" id="IPR003688">
    <property type="entry name" value="TraG/VirD4"/>
</dbReference>
<feature type="compositionally biased region" description="Basic and acidic residues" evidence="7">
    <location>
        <begin position="586"/>
        <end position="595"/>
    </location>
</feature>
<dbReference type="Pfam" id="PF02534">
    <property type="entry name" value="T4SS-DNA_transf"/>
    <property type="match status" value="1"/>
</dbReference>
<evidence type="ECO:0000313" key="10">
    <source>
        <dbReference type="Proteomes" id="UP000198599"/>
    </source>
</evidence>
<comment type="similarity">
    <text evidence="2">Belongs to the VirD4/TraG family.</text>
</comment>
<dbReference type="PANTHER" id="PTHR37937">
    <property type="entry name" value="CONJUGATIVE TRANSFER: DNA TRANSPORT"/>
    <property type="match status" value="1"/>
</dbReference>
<keyword evidence="10" id="KW-1185">Reference proteome</keyword>
<dbReference type="EMBL" id="FOVP01000021">
    <property type="protein sequence ID" value="SFO26187.1"/>
    <property type="molecule type" value="Genomic_DNA"/>
</dbReference>